<dbReference type="InterPro" id="IPR029044">
    <property type="entry name" value="Nucleotide-diphossugar_trans"/>
</dbReference>
<dbReference type="Gene3D" id="3.90.550.10">
    <property type="entry name" value="Spore Coat Polysaccharide Biosynthesis Protein SpsA, Chain A"/>
    <property type="match status" value="1"/>
</dbReference>
<reference evidence="4" key="2">
    <citation type="submission" date="2018-05" db="EMBL/GenBank/DDBJ databases">
        <authorList>
            <person name="Duru I."/>
        </authorList>
    </citation>
    <scope>NUCLEOTIDE SEQUENCE [LARGE SCALE GENOMIC DNA]</scope>
</reference>
<dbReference type="PANTHER" id="PTHR22916">
    <property type="entry name" value="GLYCOSYLTRANSFERASE"/>
    <property type="match status" value="1"/>
</dbReference>
<protein>
    <submittedName>
        <fullName evidence="2">Glycosyltransferase EpsE</fullName>
    </submittedName>
</protein>
<dbReference type="AlphaFoldDB" id="A0A2X0PSW7"/>
<reference evidence="3" key="3">
    <citation type="submission" date="2018-05" db="EMBL/GenBank/DDBJ databases">
        <authorList>
            <person name="Lanie J.A."/>
            <person name="Ng W.-L."/>
            <person name="Kazmierczak K.M."/>
            <person name="Andrzejewski T.M."/>
            <person name="Davidsen T.M."/>
            <person name="Wayne K.J."/>
            <person name="Tettelin H."/>
            <person name="Glass J.I."/>
            <person name="Rusch D."/>
            <person name="Podicherti R."/>
            <person name="Tsui H.-C.T."/>
            <person name="Winkler M.E."/>
        </authorList>
    </citation>
    <scope>NUCLEOTIDE SEQUENCE</scope>
    <source>
        <strain evidence="3">Lactococcus lactis</strain>
    </source>
</reference>
<evidence type="ECO:0000313" key="2">
    <source>
        <dbReference type="EMBL" id="SPB24829.1"/>
    </source>
</evidence>
<dbReference type="EMBL" id="OGTW01000043">
    <property type="protein sequence ID" value="SPB24829.1"/>
    <property type="molecule type" value="Genomic_DNA"/>
</dbReference>
<organism evidence="2">
    <name type="scientific">Lactococcus lactis</name>
    <dbReference type="NCBI Taxonomy" id="1358"/>
    <lineage>
        <taxon>Bacteria</taxon>
        <taxon>Bacillati</taxon>
        <taxon>Bacillota</taxon>
        <taxon>Bacilli</taxon>
        <taxon>Lactobacillales</taxon>
        <taxon>Streptococcaceae</taxon>
        <taxon>Lactococcus</taxon>
    </lineage>
</organism>
<evidence type="ECO:0000259" key="1">
    <source>
        <dbReference type="Pfam" id="PF00535"/>
    </source>
</evidence>
<dbReference type="RefSeq" id="WP_127093770.1">
    <property type="nucleotide sequence ID" value="NZ_OGTW02000043.1"/>
</dbReference>
<dbReference type="PANTHER" id="PTHR22916:SF3">
    <property type="entry name" value="UDP-GLCNAC:BETAGAL BETA-1,3-N-ACETYLGLUCOSAMINYLTRANSFERASE-LIKE PROTEIN 1"/>
    <property type="match status" value="1"/>
</dbReference>
<accession>A0A2X0PSW7</accession>
<evidence type="ECO:0000313" key="4">
    <source>
        <dbReference type="Proteomes" id="UP000279235"/>
    </source>
</evidence>
<keyword evidence="2" id="KW-0808">Transferase</keyword>
<evidence type="ECO:0000313" key="3">
    <source>
        <dbReference type="EMBL" id="SPS11101.1"/>
    </source>
</evidence>
<dbReference type="EMBL" id="OGTW02000043">
    <property type="protein sequence ID" value="SPS11101.1"/>
    <property type="molecule type" value="Genomic_DNA"/>
</dbReference>
<dbReference type="GO" id="GO:0016758">
    <property type="term" value="F:hexosyltransferase activity"/>
    <property type="evidence" value="ECO:0007669"/>
    <property type="project" value="UniProtKB-ARBA"/>
</dbReference>
<name>A0A2X0PSW7_9LACT</name>
<proteinExistence type="predicted"/>
<dbReference type="SUPFAM" id="SSF53448">
    <property type="entry name" value="Nucleotide-diphospho-sugar transferases"/>
    <property type="match status" value="1"/>
</dbReference>
<feature type="domain" description="Glycosyltransferase 2-like" evidence="1">
    <location>
        <begin position="4"/>
        <end position="136"/>
    </location>
</feature>
<dbReference type="InterPro" id="IPR001173">
    <property type="entry name" value="Glyco_trans_2-like"/>
</dbReference>
<dbReference type="Proteomes" id="UP000279235">
    <property type="component" value="Unassembled WGS sequence"/>
</dbReference>
<dbReference type="Pfam" id="PF00535">
    <property type="entry name" value="Glycos_transf_2"/>
    <property type="match status" value="1"/>
</dbReference>
<reference evidence="2" key="1">
    <citation type="submission" date="2018-01" db="EMBL/GenBank/DDBJ databases">
        <authorList>
            <person name="Gaut B.S."/>
            <person name="Morton B.R."/>
            <person name="Clegg M.T."/>
            <person name="Duvall M.R."/>
        </authorList>
    </citation>
    <scope>NUCLEOTIDE SEQUENCE</scope>
    <source>
        <strain evidence="2">Lactococcus lactis</strain>
    </source>
</reference>
<sequence>MKTSVVIATYNGEEYIEEQLETIKDQTRIVDEVLVFDDLSQDGTVLLIKNFIEKYGLSNWNLIVNKVNKGYSRNFYEGICKATGDIIFCCDQDDIWDKRKIENMVTFFEKNPKIKVLSGNYIYKVDNSLPSAMKLFYKSANMMNHFKNSVKPVSFSSKGVFSGGGPGWTLAIKKEYFEKISPFYNLVFSHDGFFNTFSSIDGVCYKYMGYTGQFRRYSGSTSDSSTVNSNKKLNRELLLTENYLERVKVAQNYLGQLKEVDVKQQQKILCKQHRALMARKKYYFKKNLRSLFHILYFWKSFNPVWVIKDIMNYKNLRKEK</sequence>
<gene>
    <name evidence="2" type="primary">epsE_2</name>
    <name evidence="2" type="ORF">AMHIJAGA_01034</name>
</gene>